<gene>
    <name evidence="1" type="ORF">GCM10011365_04580</name>
</gene>
<reference evidence="1" key="1">
    <citation type="journal article" date="2014" name="Int. J. Syst. Evol. Microbiol.">
        <title>Complete genome sequence of Corynebacterium casei LMG S-19264T (=DSM 44701T), isolated from a smear-ripened cheese.</title>
        <authorList>
            <consortium name="US DOE Joint Genome Institute (JGI-PGF)"/>
            <person name="Walter F."/>
            <person name="Albersmeier A."/>
            <person name="Kalinowski J."/>
            <person name="Ruckert C."/>
        </authorList>
    </citation>
    <scope>NUCLEOTIDE SEQUENCE</scope>
    <source>
        <strain evidence="1">CGMCC 1.12181</strain>
    </source>
</reference>
<keyword evidence="2" id="KW-1185">Reference proteome</keyword>
<evidence type="ECO:0000313" key="1">
    <source>
        <dbReference type="EMBL" id="GGF86637.1"/>
    </source>
</evidence>
<reference evidence="1" key="2">
    <citation type="submission" date="2020-09" db="EMBL/GenBank/DDBJ databases">
        <authorList>
            <person name="Sun Q."/>
            <person name="Zhou Y."/>
        </authorList>
    </citation>
    <scope>NUCLEOTIDE SEQUENCE</scope>
    <source>
        <strain evidence="1">CGMCC 1.12181</strain>
    </source>
</reference>
<proteinExistence type="predicted"/>
<sequence>MACSPDEDLTTEDMILQSEAIFIATVVGFGESAGENYALYEIDQQIKGGDAWL</sequence>
<dbReference type="EMBL" id="BMEO01000002">
    <property type="protein sequence ID" value="GGF86637.1"/>
    <property type="molecule type" value="Genomic_DNA"/>
</dbReference>
<name>A0A917FKV6_9GAMM</name>
<protein>
    <submittedName>
        <fullName evidence="1">Uncharacterized protein</fullName>
    </submittedName>
</protein>
<evidence type="ECO:0000313" key="2">
    <source>
        <dbReference type="Proteomes" id="UP000605253"/>
    </source>
</evidence>
<organism evidence="1 2">
    <name type="scientific">Marinicella pacifica</name>
    <dbReference type="NCBI Taxonomy" id="1171543"/>
    <lineage>
        <taxon>Bacteria</taxon>
        <taxon>Pseudomonadati</taxon>
        <taxon>Pseudomonadota</taxon>
        <taxon>Gammaproteobacteria</taxon>
        <taxon>Lysobacterales</taxon>
        <taxon>Marinicellaceae</taxon>
        <taxon>Marinicella</taxon>
    </lineage>
</organism>
<dbReference type="RefSeq" id="WP_188364064.1">
    <property type="nucleotide sequence ID" value="NZ_BMEO01000002.1"/>
</dbReference>
<accession>A0A917FKV6</accession>
<comment type="caution">
    <text evidence="1">The sequence shown here is derived from an EMBL/GenBank/DDBJ whole genome shotgun (WGS) entry which is preliminary data.</text>
</comment>
<dbReference type="AlphaFoldDB" id="A0A917FKV6"/>
<dbReference type="Proteomes" id="UP000605253">
    <property type="component" value="Unassembled WGS sequence"/>
</dbReference>